<protein>
    <submittedName>
        <fullName evidence="1">Uncharacterized protein</fullName>
    </submittedName>
</protein>
<evidence type="ECO:0000313" key="1">
    <source>
        <dbReference type="EMBL" id="CCD55086.1"/>
    </source>
</evidence>
<organism evidence="1 2">
    <name type="scientific">Botryotinia fuckeliana (strain T4)</name>
    <name type="common">Noble rot fungus</name>
    <name type="synonym">Botrytis cinerea</name>
    <dbReference type="NCBI Taxonomy" id="999810"/>
    <lineage>
        <taxon>Eukaryota</taxon>
        <taxon>Fungi</taxon>
        <taxon>Dikarya</taxon>
        <taxon>Ascomycota</taxon>
        <taxon>Pezizomycotina</taxon>
        <taxon>Leotiomycetes</taxon>
        <taxon>Helotiales</taxon>
        <taxon>Sclerotiniaceae</taxon>
        <taxon>Botrytis</taxon>
    </lineage>
</organism>
<dbReference type="Proteomes" id="UP000008177">
    <property type="component" value="Unplaced contigs"/>
</dbReference>
<accession>G2YTY8</accession>
<name>G2YTY8_BOTF4</name>
<gene>
    <name evidence="1" type="ORF">BofuT4_uP159070.1</name>
</gene>
<evidence type="ECO:0000313" key="2">
    <source>
        <dbReference type="Proteomes" id="UP000008177"/>
    </source>
</evidence>
<reference evidence="2" key="1">
    <citation type="journal article" date="2011" name="PLoS Genet.">
        <title>Genomic analysis of the necrotrophic fungal pathogens Sclerotinia sclerotiorum and Botrytis cinerea.</title>
        <authorList>
            <person name="Amselem J."/>
            <person name="Cuomo C.A."/>
            <person name="van Kan J.A."/>
            <person name="Viaud M."/>
            <person name="Benito E.P."/>
            <person name="Couloux A."/>
            <person name="Coutinho P.M."/>
            <person name="de Vries R.P."/>
            <person name="Dyer P.S."/>
            <person name="Fillinger S."/>
            <person name="Fournier E."/>
            <person name="Gout L."/>
            <person name="Hahn M."/>
            <person name="Kohn L."/>
            <person name="Lapalu N."/>
            <person name="Plummer K.M."/>
            <person name="Pradier J.M."/>
            <person name="Quevillon E."/>
            <person name="Sharon A."/>
            <person name="Simon A."/>
            <person name="ten Have A."/>
            <person name="Tudzynski B."/>
            <person name="Tudzynski P."/>
            <person name="Wincker P."/>
            <person name="Andrew M."/>
            <person name="Anthouard V."/>
            <person name="Beever R.E."/>
            <person name="Beffa R."/>
            <person name="Benoit I."/>
            <person name="Bouzid O."/>
            <person name="Brault B."/>
            <person name="Chen Z."/>
            <person name="Choquer M."/>
            <person name="Collemare J."/>
            <person name="Cotton P."/>
            <person name="Danchin E.G."/>
            <person name="Da Silva C."/>
            <person name="Gautier A."/>
            <person name="Giraud C."/>
            <person name="Giraud T."/>
            <person name="Gonzalez C."/>
            <person name="Grossetete S."/>
            <person name="Guldener U."/>
            <person name="Henrissat B."/>
            <person name="Howlett B.J."/>
            <person name="Kodira C."/>
            <person name="Kretschmer M."/>
            <person name="Lappartient A."/>
            <person name="Leroch M."/>
            <person name="Levis C."/>
            <person name="Mauceli E."/>
            <person name="Neuveglise C."/>
            <person name="Oeser B."/>
            <person name="Pearson M."/>
            <person name="Poulain J."/>
            <person name="Poussereau N."/>
            <person name="Quesneville H."/>
            <person name="Rascle C."/>
            <person name="Schumacher J."/>
            <person name="Segurens B."/>
            <person name="Sexton A."/>
            <person name="Silva E."/>
            <person name="Sirven C."/>
            <person name="Soanes D.M."/>
            <person name="Talbot N.J."/>
            <person name="Templeton M."/>
            <person name="Yandava C."/>
            <person name="Yarden O."/>
            <person name="Zeng Q."/>
            <person name="Rollins J.A."/>
            <person name="Lebrun M.H."/>
            <person name="Dickman M."/>
        </authorList>
    </citation>
    <scope>NUCLEOTIDE SEQUENCE [LARGE SCALE GENOMIC DNA]</scope>
    <source>
        <strain evidence="2">T4</strain>
    </source>
</reference>
<dbReference type="AlphaFoldDB" id="G2YTY8"/>
<dbReference type="HOGENOM" id="CLU_2922397_0_0_1"/>
<dbReference type="InParanoid" id="G2YTY8"/>
<proteinExistence type="predicted"/>
<sequence>MFQPFTERSVRFAAADRLNSNRGSCGTVEYTLITVDMQLHGLFLLLRFFEGVEDWSDRSTP</sequence>
<dbReference type="EMBL" id="FQ790353">
    <property type="protein sequence ID" value="CCD55086.1"/>
    <property type="molecule type" value="Genomic_DNA"/>
</dbReference>